<dbReference type="EMBL" id="GBXM01104531">
    <property type="protein sequence ID" value="JAH04046.1"/>
    <property type="molecule type" value="Transcribed_RNA"/>
</dbReference>
<reference evidence="1" key="2">
    <citation type="journal article" date="2015" name="Fish Shellfish Immunol.">
        <title>Early steps in the European eel (Anguilla anguilla)-Vibrio vulnificus interaction in the gills: Role of the RtxA13 toxin.</title>
        <authorList>
            <person name="Callol A."/>
            <person name="Pajuelo D."/>
            <person name="Ebbesson L."/>
            <person name="Teles M."/>
            <person name="MacKenzie S."/>
            <person name="Amaro C."/>
        </authorList>
    </citation>
    <scope>NUCLEOTIDE SEQUENCE</scope>
</reference>
<name>A0A0E9PHF1_ANGAN</name>
<accession>A0A0E9PHF1</accession>
<reference evidence="1" key="1">
    <citation type="submission" date="2014-11" db="EMBL/GenBank/DDBJ databases">
        <authorList>
            <person name="Amaro Gonzalez C."/>
        </authorList>
    </citation>
    <scope>NUCLEOTIDE SEQUENCE</scope>
</reference>
<proteinExistence type="predicted"/>
<protein>
    <submittedName>
        <fullName evidence="1">Uncharacterized protein</fullName>
    </submittedName>
</protein>
<evidence type="ECO:0000313" key="1">
    <source>
        <dbReference type="EMBL" id="JAH04046.1"/>
    </source>
</evidence>
<dbReference type="AlphaFoldDB" id="A0A0E9PHF1"/>
<organism evidence="1">
    <name type="scientific">Anguilla anguilla</name>
    <name type="common">European freshwater eel</name>
    <name type="synonym">Muraena anguilla</name>
    <dbReference type="NCBI Taxonomy" id="7936"/>
    <lineage>
        <taxon>Eukaryota</taxon>
        <taxon>Metazoa</taxon>
        <taxon>Chordata</taxon>
        <taxon>Craniata</taxon>
        <taxon>Vertebrata</taxon>
        <taxon>Euteleostomi</taxon>
        <taxon>Actinopterygii</taxon>
        <taxon>Neopterygii</taxon>
        <taxon>Teleostei</taxon>
        <taxon>Anguilliformes</taxon>
        <taxon>Anguillidae</taxon>
        <taxon>Anguilla</taxon>
    </lineage>
</organism>
<sequence length="23" mass="2757">MNKLLNLFFFFAVESTHKQNSKL</sequence>